<keyword evidence="2" id="KW-1185">Reference proteome</keyword>
<sequence length="329" mass="37087">MKLLFQFTDVPRRGQVWKTELDVDLTIHTRPALVAARDRFARAYGTNYAREELRRGVIRGLKDFGYKLVPQLDMTLQEQLYDLRSEAREHAIVANAAIDEYWLEEADYRAVERGLLAHTLGNPSSTARFVRDVATKLAELDPVDRMRHIYAVRGAYLGERLPFAQAAPELLADAFGGAQAIPRLEGPADLMDSDARANYERIVEIGNDTLASLLLVCRACGGPINGDQLDVEELRQALLVDVMAGLARRLVEDDEFLDTLIKTWVLPRVEESYEQMDERIDELLDHLAPTSGITREKFLAMDSCPEWLELAARLGSPLPEDIPRPDRSS</sequence>
<dbReference type="EMBL" id="CP041186">
    <property type="protein sequence ID" value="QDG52289.1"/>
    <property type="molecule type" value="Genomic_DNA"/>
</dbReference>
<organism evidence="1 2">
    <name type="scientific">Persicimonas caeni</name>
    <dbReference type="NCBI Taxonomy" id="2292766"/>
    <lineage>
        <taxon>Bacteria</taxon>
        <taxon>Deltaproteobacteria</taxon>
        <taxon>Bradymonadales</taxon>
        <taxon>Bradymonadaceae</taxon>
        <taxon>Persicimonas</taxon>
    </lineage>
</organism>
<protein>
    <submittedName>
        <fullName evidence="1">Uncharacterized protein</fullName>
    </submittedName>
</protein>
<dbReference type="Proteomes" id="UP000315995">
    <property type="component" value="Chromosome"/>
</dbReference>
<accession>A0A4Y6PVZ6</accession>
<dbReference type="AlphaFoldDB" id="A0A4Y6PVZ6"/>
<name>A0A4Y6PVZ6_PERCE</name>
<evidence type="ECO:0000313" key="2">
    <source>
        <dbReference type="Proteomes" id="UP000315995"/>
    </source>
</evidence>
<proteinExistence type="predicted"/>
<gene>
    <name evidence="1" type="ORF">FIV42_16545</name>
</gene>
<evidence type="ECO:0000313" key="1">
    <source>
        <dbReference type="EMBL" id="QDG52289.1"/>
    </source>
</evidence>
<accession>A0A5B8Y7D2</accession>
<reference evidence="1 2" key="1">
    <citation type="submission" date="2019-06" db="EMBL/GenBank/DDBJ databases">
        <title>Persicimonas caeni gen. nov., sp. nov., a predatory bacterium isolated from solar saltern.</title>
        <authorList>
            <person name="Wang S."/>
        </authorList>
    </citation>
    <scope>NUCLEOTIDE SEQUENCE [LARGE SCALE GENOMIC DNA]</scope>
    <source>
        <strain evidence="1 2">YN101</strain>
    </source>
</reference>
<dbReference type="RefSeq" id="WP_141198761.1">
    <property type="nucleotide sequence ID" value="NZ_CP041186.1"/>
</dbReference>